<gene>
    <name evidence="2" type="ORF">GTA08_BOTSDO07529</name>
</gene>
<evidence type="ECO:0000313" key="2">
    <source>
        <dbReference type="EMBL" id="KAF4303988.1"/>
    </source>
</evidence>
<dbReference type="OrthoDB" id="3942224at2759"/>
<keyword evidence="3" id="KW-1185">Reference proteome</keyword>
<feature type="region of interest" description="Disordered" evidence="1">
    <location>
        <begin position="1"/>
        <end position="54"/>
    </location>
</feature>
<evidence type="ECO:0000313" key="3">
    <source>
        <dbReference type="Proteomes" id="UP000572817"/>
    </source>
</evidence>
<proteinExistence type="predicted"/>
<reference evidence="2" key="1">
    <citation type="submission" date="2020-04" db="EMBL/GenBank/DDBJ databases">
        <title>Genome Assembly and Annotation of Botryosphaeria dothidea sdau 11-99, a Latent Pathogen of Apple Fruit Ring Rot in China.</title>
        <authorList>
            <person name="Yu C."/>
            <person name="Diao Y."/>
            <person name="Lu Q."/>
            <person name="Zhao J."/>
            <person name="Cui S."/>
            <person name="Peng C."/>
            <person name="He B."/>
            <person name="Liu H."/>
        </authorList>
    </citation>
    <scope>NUCLEOTIDE SEQUENCE [LARGE SCALE GENOMIC DNA]</scope>
    <source>
        <strain evidence="2">Sdau11-99</strain>
    </source>
</reference>
<dbReference type="EMBL" id="WWBZ02000051">
    <property type="protein sequence ID" value="KAF4303988.1"/>
    <property type="molecule type" value="Genomic_DNA"/>
</dbReference>
<sequence length="245" mass="27199">MDGLGISFAEPSPSEPSSSPPSSPTPLRELPHGCITRERSTTNGSDDSFMESKLSEFDDWKKTVTRRASSYRMPALPPIPSATPSPTKEAFPPLHSLSLSDDARHHRLRAKARALAARAAAHKPPDVDAHPAFRRQDIRLRKKRNAVATQVPKCWRPGNVIDEEPWQCCEQADDVCEDCGYVLCEECGSRCRGPDWCVVTGCVRCQTRLGVNICTPHLRELRARLAKSFHGHMVEPGALDLIRKL</sequence>
<accession>A0A8H4N1T8</accession>
<organism evidence="2 3">
    <name type="scientific">Botryosphaeria dothidea</name>
    <dbReference type="NCBI Taxonomy" id="55169"/>
    <lineage>
        <taxon>Eukaryota</taxon>
        <taxon>Fungi</taxon>
        <taxon>Dikarya</taxon>
        <taxon>Ascomycota</taxon>
        <taxon>Pezizomycotina</taxon>
        <taxon>Dothideomycetes</taxon>
        <taxon>Dothideomycetes incertae sedis</taxon>
        <taxon>Botryosphaeriales</taxon>
        <taxon>Botryosphaeriaceae</taxon>
        <taxon>Botryosphaeria</taxon>
    </lineage>
</organism>
<feature type="compositionally biased region" description="Basic and acidic residues" evidence="1">
    <location>
        <begin position="29"/>
        <end position="40"/>
    </location>
</feature>
<evidence type="ECO:0000256" key="1">
    <source>
        <dbReference type="SAM" id="MobiDB-lite"/>
    </source>
</evidence>
<dbReference type="Proteomes" id="UP000572817">
    <property type="component" value="Unassembled WGS sequence"/>
</dbReference>
<dbReference type="AlphaFoldDB" id="A0A8H4N1T8"/>
<protein>
    <submittedName>
        <fullName evidence="2">Uncharacterized protein</fullName>
    </submittedName>
</protein>
<name>A0A8H4N1T8_9PEZI</name>
<comment type="caution">
    <text evidence="2">The sequence shown here is derived from an EMBL/GenBank/DDBJ whole genome shotgun (WGS) entry which is preliminary data.</text>
</comment>